<feature type="region of interest" description="Disordered" evidence="1">
    <location>
        <begin position="65"/>
        <end position="115"/>
    </location>
</feature>
<dbReference type="Proteomes" id="UP000269669">
    <property type="component" value="Unassembled WGS sequence"/>
</dbReference>
<evidence type="ECO:0000256" key="1">
    <source>
        <dbReference type="SAM" id="MobiDB-lite"/>
    </source>
</evidence>
<organism evidence="3 4">
    <name type="scientific">Edaphobacter aggregans</name>
    <dbReference type="NCBI Taxonomy" id="570835"/>
    <lineage>
        <taxon>Bacteria</taxon>
        <taxon>Pseudomonadati</taxon>
        <taxon>Acidobacteriota</taxon>
        <taxon>Terriglobia</taxon>
        <taxon>Terriglobales</taxon>
        <taxon>Acidobacteriaceae</taxon>
        <taxon>Edaphobacter</taxon>
    </lineage>
</organism>
<evidence type="ECO:0000256" key="2">
    <source>
        <dbReference type="SAM" id="Phobius"/>
    </source>
</evidence>
<name>A0A428MRE8_9BACT</name>
<sequence length="170" mass="17644">MGKRVLYIVMALVLVGFAYIGYHSYDARRAGGTGDVFSRDTGEKIGENSGSGAKVTVSVPPRAADGAAAGYPAQTPQGAPMTPTTPAEAAAGSQVTQAGQLAQGAAPAGDTISPNPPNGMVFAGTGKYQLFRQGNITWRLNTDTGQTCIIFATDDEWKKPRVYRAGCGSR</sequence>
<protein>
    <submittedName>
        <fullName evidence="3">Uncharacterized protein</fullName>
    </submittedName>
</protein>
<keyword evidence="2" id="KW-0472">Membrane</keyword>
<evidence type="ECO:0000313" key="4">
    <source>
        <dbReference type="Proteomes" id="UP000269669"/>
    </source>
</evidence>
<keyword evidence="2" id="KW-0812">Transmembrane</keyword>
<comment type="caution">
    <text evidence="3">The sequence shown here is derived from an EMBL/GenBank/DDBJ whole genome shotgun (WGS) entry which is preliminary data.</text>
</comment>
<evidence type="ECO:0000313" key="3">
    <source>
        <dbReference type="EMBL" id="RSL19420.1"/>
    </source>
</evidence>
<dbReference type="RefSeq" id="WP_125487643.1">
    <property type="nucleotide sequence ID" value="NZ_RSDW01000001.1"/>
</dbReference>
<keyword evidence="4" id="KW-1185">Reference proteome</keyword>
<reference evidence="3 4" key="1">
    <citation type="submission" date="2018-12" db="EMBL/GenBank/DDBJ databases">
        <title>Sequencing of bacterial isolates from soil warming experiment in Harvard Forest, Massachusetts, USA.</title>
        <authorList>
            <person name="Deangelis K."/>
        </authorList>
    </citation>
    <scope>NUCLEOTIDE SEQUENCE [LARGE SCALE GENOMIC DNA]</scope>
    <source>
        <strain evidence="3 4">EB153</strain>
    </source>
</reference>
<accession>A0A428MRE8</accession>
<proteinExistence type="predicted"/>
<keyword evidence="2" id="KW-1133">Transmembrane helix</keyword>
<feature type="compositionally biased region" description="Low complexity" evidence="1">
    <location>
        <begin position="65"/>
        <end position="109"/>
    </location>
</feature>
<dbReference type="AlphaFoldDB" id="A0A428MRE8"/>
<gene>
    <name evidence="3" type="ORF">EDE15_5087</name>
</gene>
<dbReference type="OrthoDB" id="122454at2"/>
<dbReference type="EMBL" id="RSDW01000001">
    <property type="protein sequence ID" value="RSL19420.1"/>
    <property type="molecule type" value="Genomic_DNA"/>
</dbReference>
<feature type="transmembrane region" description="Helical" evidence="2">
    <location>
        <begin position="6"/>
        <end position="22"/>
    </location>
</feature>